<proteinExistence type="predicted"/>
<name>A0ABQ8Z4J3_9EUKA</name>
<dbReference type="Proteomes" id="UP001150062">
    <property type="component" value="Unassembled WGS sequence"/>
</dbReference>
<accession>A0ABQ8Z4J3</accession>
<comment type="caution">
    <text evidence="1">The sequence shown here is derived from an EMBL/GenBank/DDBJ whole genome shotgun (WGS) entry which is preliminary data.</text>
</comment>
<evidence type="ECO:0000313" key="2">
    <source>
        <dbReference type="Proteomes" id="UP001150062"/>
    </source>
</evidence>
<evidence type="ECO:0000313" key="1">
    <source>
        <dbReference type="EMBL" id="KAJ6251822.1"/>
    </source>
</evidence>
<keyword evidence="2" id="KW-1185">Reference proteome</keyword>
<reference evidence="1" key="1">
    <citation type="submission" date="2022-08" db="EMBL/GenBank/DDBJ databases">
        <title>Novel sulfate-reducing endosymbionts in the free-living metamonad Anaeramoeba.</title>
        <authorList>
            <person name="Jerlstrom-Hultqvist J."/>
            <person name="Cepicka I."/>
            <person name="Gallot-Lavallee L."/>
            <person name="Salas-Leiva D."/>
            <person name="Curtis B.A."/>
            <person name="Zahonova K."/>
            <person name="Pipaliya S."/>
            <person name="Dacks J."/>
            <person name="Roger A.J."/>
        </authorList>
    </citation>
    <scope>NUCLEOTIDE SEQUENCE</scope>
    <source>
        <strain evidence="1">Schooner1</strain>
    </source>
</reference>
<organism evidence="1 2">
    <name type="scientific">Anaeramoeba flamelloides</name>
    <dbReference type="NCBI Taxonomy" id="1746091"/>
    <lineage>
        <taxon>Eukaryota</taxon>
        <taxon>Metamonada</taxon>
        <taxon>Anaeramoebidae</taxon>
        <taxon>Anaeramoeba</taxon>
    </lineage>
</organism>
<dbReference type="EMBL" id="JAOAOG010000054">
    <property type="protein sequence ID" value="KAJ6251822.1"/>
    <property type="molecule type" value="Genomic_DNA"/>
</dbReference>
<sequence>MTEEQTKQTEETKEIKEPFYEKLPNLKTPGFIFPAHIKEVIEMVFEMYENAKEEYAKYLKTPTDMLEKFILHVITTFLTMIKMVDNIGFQFLNYFCNCAIWGLLESVYNMFFKKYVDQIKKAIDDEVENKNEDEGMCPKLVEFATSSFKLIDMLLPEPEKEEGEENDEEGEEEEGETLLNISKNDNEETIDNKFFVTFWFVVRYVALFKTFYLLRKLAGHAKNKKKGSEKCKCFCNFCHDIIKHYYNFLVAIFHLKFTDAASEVSEGVQKVFKNLGTCKTVLLKKNEKETTEEKEEQQQEEKKEK</sequence>
<gene>
    <name evidence="1" type="ORF">M0813_01592</name>
</gene>
<protein>
    <submittedName>
        <fullName evidence="1">Uncharacterized protein</fullName>
    </submittedName>
</protein>